<name>R7VBX7_CAPTE</name>
<dbReference type="InterPro" id="IPR004012">
    <property type="entry name" value="Run_dom"/>
</dbReference>
<dbReference type="EMBL" id="KB293181">
    <property type="protein sequence ID" value="ELU16348.1"/>
    <property type="molecule type" value="Genomic_DNA"/>
</dbReference>
<dbReference type="EnsemblMetazoa" id="CapteT133868">
    <property type="protein sequence ID" value="CapteP133868"/>
    <property type="gene ID" value="CapteG133868"/>
</dbReference>
<dbReference type="PANTHER" id="PTHR46753">
    <property type="entry name" value="FYVE AND COILED-COIL DOMAIN-CONTAINING PROTEIN 1"/>
    <property type="match status" value="1"/>
</dbReference>
<dbReference type="Gene3D" id="1.20.58.900">
    <property type="match status" value="1"/>
</dbReference>
<dbReference type="OMA" id="CACLNSH"/>
<dbReference type="OrthoDB" id="660555at2759"/>
<protein>
    <recommendedName>
        <fullName evidence="1">RUN domain-containing protein</fullName>
    </recommendedName>
</protein>
<sequence length="114" mass="13247">PITDDSQVLQRLCAKLELLLRSGLKPKVGILGRKKDYWDYYCDCLSSNKSLNDGIKFVKSLNELKTSLGRGRAFIRFALVHQRLADTIQQCTLNSKVTRSTFHTFHWWNLKFEI</sequence>
<gene>
    <name evidence="3" type="ORF">CAPTEDRAFT_101998</name>
    <name evidence="2" type="ORF">CAPTEDRAFT_133868</name>
</gene>
<accession>R7VBX7</accession>
<dbReference type="PROSITE" id="PS50826">
    <property type="entry name" value="RUN"/>
    <property type="match status" value="1"/>
</dbReference>
<evidence type="ECO:0000259" key="1">
    <source>
        <dbReference type="PROSITE" id="PS50826"/>
    </source>
</evidence>
<dbReference type="HOGENOM" id="CLU_2243223_0_0_1"/>
<keyword evidence="5" id="KW-1185">Reference proteome</keyword>
<organism evidence="3">
    <name type="scientific">Capitella teleta</name>
    <name type="common">Polychaete worm</name>
    <dbReference type="NCBI Taxonomy" id="283909"/>
    <lineage>
        <taxon>Eukaryota</taxon>
        <taxon>Metazoa</taxon>
        <taxon>Spiralia</taxon>
        <taxon>Lophotrochozoa</taxon>
        <taxon>Annelida</taxon>
        <taxon>Polychaeta</taxon>
        <taxon>Sedentaria</taxon>
        <taxon>Scolecida</taxon>
        <taxon>Capitellidae</taxon>
        <taxon>Capitella</taxon>
    </lineage>
</organism>
<dbReference type="EMBL" id="AMQN01001870">
    <property type="status" value="NOT_ANNOTATED_CDS"/>
    <property type="molecule type" value="Genomic_DNA"/>
</dbReference>
<dbReference type="GO" id="GO:0072383">
    <property type="term" value="P:plus-end-directed vesicle transport along microtubule"/>
    <property type="evidence" value="ECO:0007669"/>
    <property type="project" value="TreeGrafter"/>
</dbReference>
<dbReference type="InterPro" id="IPR037213">
    <property type="entry name" value="Run_dom_sf"/>
</dbReference>
<evidence type="ECO:0000313" key="3">
    <source>
        <dbReference type="EMBL" id="ELU16348.1"/>
    </source>
</evidence>
<feature type="non-terminal residue" evidence="3">
    <location>
        <position position="1"/>
    </location>
</feature>
<evidence type="ECO:0000313" key="5">
    <source>
        <dbReference type="Proteomes" id="UP000014760"/>
    </source>
</evidence>
<dbReference type="Pfam" id="PF02759">
    <property type="entry name" value="RUN"/>
    <property type="match status" value="1"/>
</dbReference>
<dbReference type="EMBL" id="AMQN01004323">
    <property type="status" value="NOT_ANNOTATED_CDS"/>
    <property type="molecule type" value="Genomic_DNA"/>
</dbReference>
<dbReference type="AlphaFoldDB" id="R7VBX7"/>
<reference evidence="3 5" key="2">
    <citation type="journal article" date="2013" name="Nature">
        <title>Insights into bilaterian evolution from three spiralian genomes.</title>
        <authorList>
            <person name="Simakov O."/>
            <person name="Marletaz F."/>
            <person name="Cho S.J."/>
            <person name="Edsinger-Gonzales E."/>
            <person name="Havlak P."/>
            <person name="Hellsten U."/>
            <person name="Kuo D.H."/>
            <person name="Larsson T."/>
            <person name="Lv J."/>
            <person name="Arendt D."/>
            <person name="Savage R."/>
            <person name="Osoegawa K."/>
            <person name="de Jong P."/>
            <person name="Grimwood J."/>
            <person name="Chapman J.A."/>
            <person name="Shapiro H."/>
            <person name="Aerts A."/>
            <person name="Otillar R.P."/>
            <person name="Terry A.Y."/>
            <person name="Boore J.L."/>
            <person name="Grigoriev I.V."/>
            <person name="Lindberg D.R."/>
            <person name="Seaver E.C."/>
            <person name="Weisblat D.A."/>
            <person name="Putnam N.H."/>
            <person name="Rokhsar D.S."/>
        </authorList>
    </citation>
    <scope>NUCLEOTIDE SEQUENCE</scope>
    <source>
        <strain evidence="3 5">I ESC-2004</strain>
    </source>
</reference>
<feature type="domain" description="RUN" evidence="1">
    <location>
        <begin position="3"/>
        <end position="114"/>
    </location>
</feature>
<dbReference type="GO" id="GO:0005764">
    <property type="term" value="C:lysosome"/>
    <property type="evidence" value="ECO:0007669"/>
    <property type="project" value="TreeGrafter"/>
</dbReference>
<dbReference type="GO" id="GO:1901098">
    <property type="term" value="P:positive regulation of autophagosome maturation"/>
    <property type="evidence" value="ECO:0007669"/>
    <property type="project" value="TreeGrafter"/>
</dbReference>
<dbReference type="STRING" id="283909.R7VBX7"/>
<evidence type="ECO:0000313" key="2">
    <source>
        <dbReference type="EMBL" id="ELT99824.1"/>
    </source>
</evidence>
<dbReference type="EnsemblMetazoa" id="CapteT101998">
    <property type="protein sequence ID" value="CapteP101998"/>
    <property type="gene ID" value="CapteG101998"/>
</dbReference>
<dbReference type="GO" id="GO:0005770">
    <property type="term" value="C:late endosome"/>
    <property type="evidence" value="ECO:0007669"/>
    <property type="project" value="TreeGrafter"/>
</dbReference>
<proteinExistence type="predicted"/>
<dbReference type="SUPFAM" id="SSF140741">
    <property type="entry name" value="RUN domain-like"/>
    <property type="match status" value="1"/>
</dbReference>
<dbReference type="Proteomes" id="UP000014760">
    <property type="component" value="Unassembled WGS sequence"/>
</dbReference>
<reference evidence="5" key="1">
    <citation type="submission" date="2012-12" db="EMBL/GenBank/DDBJ databases">
        <authorList>
            <person name="Hellsten U."/>
            <person name="Grimwood J."/>
            <person name="Chapman J.A."/>
            <person name="Shapiro H."/>
            <person name="Aerts A."/>
            <person name="Otillar R.P."/>
            <person name="Terry A.Y."/>
            <person name="Boore J.L."/>
            <person name="Simakov O."/>
            <person name="Marletaz F."/>
            <person name="Cho S.-J."/>
            <person name="Edsinger-Gonzales E."/>
            <person name="Havlak P."/>
            <person name="Kuo D.-H."/>
            <person name="Larsson T."/>
            <person name="Lv J."/>
            <person name="Arendt D."/>
            <person name="Savage R."/>
            <person name="Osoegawa K."/>
            <person name="de Jong P."/>
            <person name="Lindberg D.R."/>
            <person name="Seaver E.C."/>
            <person name="Weisblat D.A."/>
            <person name="Putnam N.H."/>
            <person name="Grigoriev I.V."/>
            <person name="Rokhsar D.S."/>
        </authorList>
    </citation>
    <scope>NUCLEOTIDE SEQUENCE</scope>
    <source>
        <strain evidence="5">I ESC-2004</strain>
    </source>
</reference>
<dbReference type="GO" id="GO:0005776">
    <property type="term" value="C:autophagosome"/>
    <property type="evidence" value="ECO:0007669"/>
    <property type="project" value="TreeGrafter"/>
</dbReference>
<dbReference type="PANTHER" id="PTHR46753:SF2">
    <property type="entry name" value="FYVE AND COILED-COIL DOMAIN-CONTAINING PROTEIN 1"/>
    <property type="match status" value="1"/>
</dbReference>
<reference evidence="4" key="3">
    <citation type="submission" date="2015-06" db="UniProtKB">
        <authorList>
            <consortium name="EnsemblMetazoa"/>
        </authorList>
    </citation>
    <scope>IDENTIFICATION</scope>
</reference>
<dbReference type="EMBL" id="KB306459">
    <property type="protein sequence ID" value="ELT99824.1"/>
    <property type="molecule type" value="Genomic_DNA"/>
</dbReference>
<evidence type="ECO:0000313" key="4">
    <source>
        <dbReference type="EnsemblMetazoa" id="CapteP101998"/>
    </source>
</evidence>